<evidence type="ECO:0000313" key="4">
    <source>
        <dbReference type="EMBL" id="KLV07473.1"/>
    </source>
</evidence>
<evidence type="ECO:0000259" key="3">
    <source>
        <dbReference type="PROSITE" id="PS51724"/>
    </source>
</evidence>
<dbReference type="STRING" id="1195763.ABT56_05260"/>
<dbReference type="Gene3D" id="3.30.70.1070">
    <property type="entry name" value="Sporulation related repeat"/>
    <property type="match status" value="1"/>
</dbReference>
<reference evidence="4 5" key="1">
    <citation type="submission" date="2015-05" db="EMBL/GenBank/DDBJ databases">
        <title>Photobacterium galathea sp. nov.</title>
        <authorList>
            <person name="Machado H."/>
            <person name="Gram L."/>
        </authorList>
    </citation>
    <scope>NUCLEOTIDE SEQUENCE [LARGE SCALE GENOMIC DNA]</scope>
    <source>
        <strain evidence="4 5">CGMCC 1.12159</strain>
    </source>
</reference>
<feature type="region of interest" description="Disordered" evidence="1">
    <location>
        <begin position="65"/>
        <end position="103"/>
    </location>
</feature>
<sequence length="205" mass="23188">MATKDYVKRGRAQKAPKTQKKKPARNNRTATPSGKRFPLLWAIIAAALVGTMSYGLYFLSATPSPEPAVTQPAETKPLPTPVESQPSKREAQPETKPLPPKPAEKWSYIEELENKEIKVEAKKEQAPSRPYLMQCGAYRSETQADERKAMIAFQGLTSQIKVSQGEKGNWYRVILGPYQQKRKAESDRNKLRRAGIEPCAIWFWE</sequence>
<dbReference type="Proteomes" id="UP000036097">
    <property type="component" value="Unassembled WGS sequence"/>
</dbReference>
<protein>
    <submittedName>
        <fullName evidence="4">Cell division protein</fullName>
    </submittedName>
</protein>
<dbReference type="PANTHER" id="PTHR38687:SF2">
    <property type="entry name" value="CELL DIVISION PROTEIN FTSN"/>
    <property type="match status" value="1"/>
</dbReference>
<keyword evidence="2" id="KW-0812">Transmembrane</keyword>
<keyword evidence="4" id="KW-0131">Cell cycle</keyword>
<dbReference type="InterPro" id="IPR007730">
    <property type="entry name" value="SPOR-like_dom"/>
</dbReference>
<feature type="transmembrane region" description="Helical" evidence="2">
    <location>
        <begin position="37"/>
        <end position="59"/>
    </location>
</feature>
<feature type="compositionally biased region" description="Basic residues" evidence="1">
    <location>
        <begin position="9"/>
        <end position="25"/>
    </location>
</feature>
<dbReference type="PANTHER" id="PTHR38687">
    <property type="entry name" value="CELL DIVISION PROTEIN DEDD-RELATED"/>
    <property type="match status" value="1"/>
</dbReference>
<comment type="caution">
    <text evidence="4">The sequence shown here is derived from an EMBL/GenBank/DDBJ whole genome shotgun (WGS) entry which is preliminary data.</text>
</comment>
<dbReference type="EMBL" id="LDOT01000005">
    <property type="protein sequence ID" value="KLV07473.1"/>
    <property type="molecule type" value="Genomic_DNA"/>
</dbReference>
<dbReference type="PATRIC" id="fig|1195763.3.peg.1114"/>
<accession>A0A0J1H6X2</accession>
<dbReference type="InterPro" id="IPR036680">
    <property type="entry name" value="SPOR-like_sf"/>
</dbReference>
<dbReference type="OrthoDB" id="8558195at2"/>
<organism evidence="4 5">
    <name type="scientific">Photobacterium aquae</name>
    <dbReference type="NCBI Taxonomy" id="1195763"/>
    <lineage>
        <taxon>Bacteria</taxon>
        <taxon>Pseudomonadati</taxon>
        <taxon>Pseudomonadota</taxon>
        <taxon>Gammaproteobacteria</taxon>
        <taxon>Vibrionales</taxon>
        <taxon>Vibrionaceae</taxon>
        <taxon>Photobacterium</taxon>
    </lineage>
</organism>
<keyword evidence="5" id="KW-1185">Reference proteome</keyword>
<dbReference type="AlphaFoldDB" id="A0A0J1H6X2"/>
<dbReference type="SUPFAM" id="SSF110997">
    <property type="entry name" value="Sporulation related repeat"/>
    <property type="match status" value="1"/>
</dbReference>
<dbReference type="Pfam" id="PF05036">
    <property type="entry name" value="SPOR"/>
    <property type="match status" value="1"/>
</dbReference>
<gene>
    <name evidence="4" type="ORF">ABT56_05260</name>
</gene>
<evidence type="ECO:0000256" key="1">
    <source>
        <dbReference type="SAM" id="MobiDB-lite"/>
    </source>
</evidence>
<keyword evidence="2" id="KW-1133">Transmembrane helix</keyword>
<proteinExistence type="predicted"/>
<dbReference type="PROSITE" id="PS51724">
    <property type="entry name" value="SPOR"/>
    <property type="match status" value="1"/>
</dbReference>
<keyword evidence="2" id="KW-0472">Membrane</keyword>
<keyword evidence="4" id="KW-0132">Cell division</keyword>
<dbReference type="RefSeq" id="WP_047877814.1">
    <property type="nucleotide sequence ID" value="NZ_LDOT01000005.1"/>
</dbReference>
<name>A0A0J1H6X2_9GAMM</name>
<feature type="region of interest" description="Disordered" evidence="1">
    <location>
        <begin position="1"/>
        <end position="33"/>
    </location>
</feature>
<dbReference type="GO" id="GO:0051301">
    <property type="term" value="P:cell division"/>
    <property type="evidence" value="ECO:0007669"/>
    <property type="project" value="UniProtKB-KW"/>
</dbReference>
<evidence type="ECO:0000313" key="5">
    <source>
        <dbReference type="Proteomes" id="UP000036097"/>
    </source>
</evidence>
<feature type="domain" description="SPOR" evidence="3">
    <location>
        <begin position="125"/>
        <end position="204"/>
    </location>
</feature>
<evidence type="ECO:0000256" key="2">
    <source>
        <dbReference type="SAM" id="Phobius"/>
    </source>
</evidence>
<dbReference type="InterPro" id="IPR052521">
    <property type="entry name" value="Cell_div_SPOR-domain"/>
</dbReference>
<dbReference type="GO" id="GO:0042834">
    <property type="term" value="F:peptidoglycan binding"/>
    <property type="evidence" value="ECO:0007669"/>
    <property type="project" value="InterPro"/>
</dbReference>